<organism evidence="2 3">
    <name type="scientific">Streptococcus dysgalactiae subsp. dysgalactiae</name>
    <dbReference type="NCBI Taxonomy" id="99822"/>
    <lineage>
        <taxon>Bacteria</taxon>
        <taxon>Bacillati</taxon>
        <taxon>Bacillota</taxon>
        <taxon>Bacilli</taxon>
        <taxon>Lactobacillales</taxon>
        <taxon>Streptococcaceae</taxon>
        <taxon>Streptococcus</taxon>
    </lineage>
</organism>
<reference evidence="2 3" key="1">
    <citation type="submission" date="2018-06" db="EMBL/GenBank/DDBJ databases">
        <authorList>
            <consortium name="Pathogen Informatics"/>
            <person name="Doyle S."/>
        </authorList>
    </citation>
    <scope>NUCLEOTIDE SEQUENCE [LARGE SCALE GENOMIC DNA]</scope>
    <source>
        <strain evidence="2 3">NCTC4670</strain>
    </source>
</reference>
<proteinExistence type="predicted"/>
<keyword evidence="1" id="KW-0812">Transmembrane</keyword>
<keyword evidence="1" id="KW-1133">Transmembrane helix</keyword>
<evidence type="ECO:0000256" key="1">
    <source>
        <dbReference type="SAM" id="Phobius"/>
    </source>
</evidence>
<dbReference type="RefSeq" id="WP_115245608.1">
    <property type="nucleotide sequence ID" value="NZ_JAIEZZ010000003.1"/>
</dbReference>
<dbReference type="Proteomes" id="UP000254797">
    <property type="component" value="Unassembled WGS sequence"/>
</dbReference>
<feature type="transmembrane region" description="Helical" evidence="1">
    <location>
        <begin position="78"/>
        <end position="95"/>
    </location>
</feature>
<dbReference type="EMBL" id="UHFG01000004">
    <property type="protein sequence ID" value="SUN47155.1"/>
    <property type="molecule type" value="Genomic_DNA"/>
</dbReference>
<dbReference type="AlphaFoldDB" id="A0A380JS07"/>
<evidence type="ECO:0000313" key="2">
    <source>
        <dbReference type="EMBL" id="SUN47155.1"/>
    </source>
</evidence>
<sequence length="233" mass="26040">MKRTLLGIGLILLAGFLLFKEQLGLAQLPIWTVVWVAFLTFGAISQLAKRHFILGTVLAICSFAQLNDIFHWVNITSWLLMLVTILVGLGLTLIFKGTNPSRYGNSIFSYYNNQTSFENNKMVKHLNKGMSKVFGSFSRYINDNHFSNDSVDVLLGSATVYFDGAEIEGEQATYTVDAVFSYVTIYLPCHWRVEVVGDHVFSSVNQAPTAPETEKVLVIVADLVFSGIEIHYL</sequence>
<name>A0A380JS07_STRDY</name>
<feature type="transmembrane region" description="Helical" evidence="1">
    <location>
        <begin position="29"/>
        <end position="45"/>
    </location>
</feature>
<feature type="transmembrane region" description="Helical" evidence="1">
    <location>
        <begin position="52"/>
        <end position="72"/>
    </location>
</feature>
<accession>A0A380JS07</accession>
<protein>
    <submittedName>
        <fullName evidence="2">Membrane protein</fullName>
    </submittedName>
</protein>
<keyword evidence="1" id="KW-0472">Membrane</keyword>
<evidence type="ECO:0000313" key="3">
    <source>
        <dbReference type="Proteomes" id="UP000254797"/>
    </source>
</evidence>
<gene>
    <name evidence="2" type="ORF">NCTC4670_00223</name>
</gene>